<dbReference type="Pfam" id="PF07613">
    <property type="entry name" value="DUF1576"/>
    <property type="match status" value="2"/>
</dbReference>
<dbReference type="EMBL" id="DWWB01000007">
    <property type="protein sequence ID" value="HJC65493.1"/>
    <property type="molecule type" value="Genomic_DNA"/>
</dbReference>
<feature type="transmembrane region" description="Helical" evidence="1">
    <location>
        <begin position="12"/>
        <end position="35"/>
    </location>
</feature>
<feature type="transmembrane region" description="Helical" evidence="1">
    <location>
        <begin position="328"/>
        <end position="346"/>
    </location>
</feature>
<keyword evidence="1" id="KW-1133">Transmembrane helix</keyword>
<evidence type="ECO:0000313" key="2">
    <source>
        <dbReference type="EMBL" id="HJC65493.1"/>
    </source>
</evidence>
<feature type="transmembrane region" description="Helical" evidence="1">
    <location>
        <begin position="296"/>
        <end position="316"/>
    </location>
</feature>
<feature type="transmembrane region" description="Helical" evidence="1">
    <location>
        <begin position="431"/>
        <end position="453"/>
    </location>
</feature>
<name>A0A9D2PQN8_9FIRM</name>
<evidence type="ECO:0000256" key="1">
    <source>
        <dbReference type="SAM" id="Phobius"/>
    </source>
</evidence>
<feature type="transmembrane region" description="Helical" evidence="1">
    <location>
        <begin position="403"/>
        <end position="425"/>
    </location>
</feature>
<comment type="caution">
    <text evidence="2">The sequence shown here is derived from an EMBL/GenBank/DDBJ whole genome shotgun (WGS) entry which is preliminary data.</text>
</comment>
<protein>
    <submittedName>
        <fullName evidence="2">DUF1576 domain-containing protein</fullName>
    </submittedName>
</protein>
<evidence type="ECO:0000313" key="3">
    <source>
        <dbReference type="Proteomes" id="UP000823863"/>
    </source>
</evidence>
<feature type="transmembrane region" description="Helical" evidence="1">
    <location>
        <begin position="352"/>
        <end position="372"/>
    </location>
</feature>
<accession>A0A9D2PQN8</accession>
<keyword evidence="1" id="KW-0812">Transmembrane</keyword>
<keyword evidence="1" id="KW-0472">Membrane</keyword>
<feature type="transmembrane region" description="Helical" evidence="1">
    <location>
        <begin position="205"/>
        <end position="224"/>
    </location>
</feature>
<feature type="transmembrane region" description="Helical" evidence="1">
    <location>
        <begin position="170"/>
        <end position="193"/>
    </location>
</feature>
<feature type="transmembrane region" description="Helical" evidence="1">
    <location>
        <begin position="99"/>
        <end position="123"/>
    </location>
</feature>
<dbReference type="AlphaFoldDB" id="A0A9D2PQN8"/>
<dbReference type="InterPro" id="IPR011470">
    <property type="entry name" value="DUF1576"/>
</dbReference>
<gene>
    <name evidence="2" type="ORF">H9931_02070</name>
</gene>
<sequence>MKKSKITVSSSQIINGLALYFSLSFLIAAVFAAFYTGEIGAVFRGWYLILVTPSPLVTDYFAIGGLSSALLNAGACGLACFVFMVCLKGDSHVNTLAGFFLVIAHCFYGLNFLNMWPCFLAPILFLRRRKLDLKANLHICMFSTSFAPFISEFLFRYTRHGEYVFGKPEVTIFGVLVAILFSILIGFMVPVILPGAKSWHKGYNLYNGGLAFGLFGFFLYNFLYKTMCLPGVTRVTQVSEIYQSFEHNHIHFATPFFLSLFLVCLGAGFLLNGKTFRGYGALLKDTGYASDFSQKYGMPLCLVNIGVCGILFLLYLNVITRLTEGAGFTGPTMGVLLASLTFTSMGQQPKNVWPIVFGYQLLYYVTMAACAIHDRELSWSISTQSYINGVAFATGLCPVSGRFGVRAGILAGFLCASMCTATSALHGGLVLYNGGFTAGITALILLPILEYYLPAPRTEMKEQNLRAVIALIDHSSSDQED</sequence>
<proteinExistence type="predicted"/>
<dbReference type="Proteomes" id="UP000823863">
    <property type="component" value="Unassembled WGS sequence"/>
</dbReference>
<organism evidence="2 3">
    <name type="scientific">Candidatus Enterocloster excrementigallinarum</name>
    <dbReference type="NCBI Taxonomy" id="2838558"/>
    <lineage>
        <taxon>Bacteria</taxon>
        <taxon>Bacillati</taxon>
        <taxon>Bacillota</taxon>
        <taxon>Clostridia</taxon>
        <taxon>Lachnospirales</taxon>
        <taxon>Lachnospiraceae</taxon>
        <taxon>Enterocloster</taxon>
    </lineage>
</organism>
<feature type="transmembrane region" description="Helical" evidence="1">
    <location>
        <begin position="135"/>
        <end position="158"/>
    </location>
</feature>
<reference evidence="2" key="2">
    <citation type="submission" date="2021-04" db="EMBL/GenBank/DDBJ databases">
        <authorList>
            <person name="Gilroy R."/>
        </authorList>
    </citation>
    <scope>NUCLEOTIDE SEQUENCE</scope>
    <source>
        <strain evidence="2">CHK198-12963</strain>
    </source>
</reference>
<feature type="transmembrane region" description="Helical" evidence="1">
    <location>
        <begin position="252"/>
        <end position="271"/>
    </location>
</feature>
<feature type="transmembrane region" description="Helical" evidence="1">
    <location>
        <begin position="60"/>
        <end position="87"/>
    </location>
</feature>
<reference evidence="2" key="1">
    <citation type="journal article" date="2021" name="PeerJ">
        <title>Extensive microbial diversity within the chicken gut microbiome revealed by metagenomics and culture.</title>
        <authorList>
            <person name="Gilroy R."/>
            <person name="Ravi A."/>
            <person name="Getino M."/>
            <person name="Pursley I."/>
            <person name="Horton D.L."/>
            <person name="Alikhan N.F."/>
            <person name="Baker D."/>
            <person name="Gharbi K."/>
            <person name="Hall N."/>
            <person name="Watson M."/>
            <person name="Adriaenssens E.M."/>
            <person name="Foster-Nyarko E."/>
            <person name="Jarju S."/>
            <person name="Secka A."/>
            <person name="Antonio M."/>
            <person name="Oren A."/>
            <person name="Chaudhuri R.R."/>
            <person name="La Ragione R."/>
            <person name="Hildebrand F."/>
            <person name="Pallen M.J."/>
        </authorList>
    </citation>
    <scope>NUCLEOTIDE SEQUENCE</scope>
    <source>
        <strain evidence="2">CHK198-12963</strain>
    </source>
</reference>